<reference evidence="3 4" key="1">
    <citation type="submission" date="2018-11" db="EMBL/GenBank/DDBJ databases">
        <title>Genome sequence of Apiotrichum porosum DSM 27194.</title>
        <authorList>
            <person name="Aliyu H."/>
            <person name="Gorte O."/>
            <person name="Ochsenreither K."/>
        </authorList>
    </citation>
    <scope>NUCLEOTIDE SEQUENCE [LARGE SCALE GENOMIC DNA]</scope>
    <source>
        <strain evidence="3 4">DSM 27194</strain>
    </source>
</reference>
<dbReference type="PROSITE" id="PS00166">
    <property type="entry name" value="ENOYL_COA_HYDRATASE"/>
    <property type="match status" value="1"/>
</dbReference>
<dbReference type="SUPFAM" id="SSF52096">
    <property type="entry name" value="ClpP/crotonase"/>
    <property type="match status" value="1"/>
</dbReference>
<dbReference type="OrthoDB" id="1696280at2759"/>
<dbReference type="GeneID" id="39589038"/>
<dbReference type="STRING" id="105984.A0A427Y598"/>
<dbReference type="EMBL" id="RSCE01000002">
    <property type="protein sequence ID" value="RSH86257.1"/>
    <property type="molecule type" value="Genomic_DNA"/>
</dbReference>
<dbReference type="GO" id="GO:0005777">
    <property type="term" value="C:peroxisome"/>
    <property type="evidence" value="ECO:0007669"/>
    <property type="project" value="TreeGrafter"/>
</dbReference>
<dbReference type="RefSeq" id="XP_028479042.1">
    <property type="nucleotide sequence ID" value="XM_028620070.1"/>
</dbReference>
<sequence length="259" mass="28970">MAPKHMNLTRPTPTVWQISLNSPPDNRLHPDLLAELGSFLDIVEAEWREQGDKYKGAGALVLTSDIPKFFSNGLHPSSLGDRGGFFENVYDPITYRLITFPLITIAAVNGHAFAGGMVLSLCCDFRVMTGNRGMMSMNEIFLGVPLPNSFNTLLKQRMSYPALRDTLLGKRWKQSELLAAGIIDEIVDDSKDPKAVVKRAIELGTEEGPKVAKGAWGGIKEGVYHDYIDSSRSHRQLWLPDQKEKAFWDRLDRNNKAKL</sequence>
<dbReference type="AlphaFoldDB" id="A0A427Y598"/>
<dbReference type="GO" id="GO:0004165">
    <property type="term" value="F:delta(3)-delta(2)-enoyl-CoA isomerase activity"/>
    <property type="evidence" value="ECO:0007669"/>
    <property type="project" value="TreeGrafter"/>
</dbReference>
<organism evidence="3 4">
    <name type="scientific">Apiotrichum porosum</name>
    <dbReference type="NCBI Taxonomy" id="105984"/>
    <lineage>
        <taxon>Eukaryota</taxon>
        <taxon>Fungi</taxon>
        <taxon>Dikarya</taxon>
        <taxon>Basidiomycota</taxon>
        <taxon>Agaricomycotina</taxon>
        <taxon>Tremellomycetes</taxon>
        <taxon>Trichosporonales</taxon>
        <taxon>Trichosporonaceae</taxon>
        <taxon>Apiotrichum</taxon>
    </lineage>
</organism>
<dbReference type="InterPro" id="IPR029045">
    <property type="entry name" value="ClpP/crotonase-like_dom_sf"/>
</dbReference>
<accession>A0A427Y598</accession>
<dbReference type="PANTHER" id="PTHR11941:SF75">
    <property type="entry name" value="ENOYL-COA HYDRATASE_ISOMERASE FAMILY PROTEIN"/>
    <property type="match status" value="1"/>
</dbReference>
<evidence type="ECO:0000256" key="2">
    <source>
        <dbReference type="RuleBase" id="RU003707"/>
    </source>
</evidence>
<dbReference type="InterPro" id="IPR001753">
    <property type="entry name" value="Enoyl-CoA_hydra/iso"/>
</dbReference>
<gene>
    <name evidence="3" type="ORF">EHS24_004495</name>
</gene>
<name>A0A427Y598_9TREE</name>
<dbReference type="PANTHER" id="PTHR11941">
    <property type="entry name" value="ENOYL-COA HYDRATASE-RELATED"/>
    <property type="match status" value="1"/>
</dbReference>
<protein>
    <recommendedName>
        <fullName evidence="5">Enoyl-CoA hydratase/isomerase</fullName>
    </recommendedName>
</protein>
<proteinExistence type="inferred from homology"/>
<comment type="similarity">
    <text evidence="1 2">Belongs to the enoyl-CoA hydratase/isomerase family.</text>
</comment>
<dbReference type="Gene3D" id="3.90.226.10">
    <property type="entry name" value="2-enoyl-CoA Hydratase, Chain A, domain 1"/>
    <property type="match status" value="1"/>
</dbReference>
<comment type="caution">
    <text evidence="3">The sequence shown here is derived from an EMBL/GenBank/DDBJ whole genome shotgun (WGS) entry which is preliminary data.</text>
</comment>
<keyword evidence="4" id="KW-1185">Reference proteome</keyword>
<dbReference type="GO" id="GO:0006635">
    <property type="term" value="P:fatty acid beta-oxidation"/>
    <property type="evidence" value="ECO:0007669"/>
    <property type="project" value="TreeGrafter"/>
</dbReference>
<evidence type="ECO:0000313" key="3">
    <source>
        <dbReference type="EMBL" id="RSH86257.1"/>
    </source>
</evidence>
<dbReference type="Proteomes" id="UP000279236">
    <property type="component" value="Unassembled WGS sequence"/>
</dbReference>
<dbReference type="CDD" id="cd06558">
    <property type="entry name" value="crotonase-like"/>
    <property type="match status" value="1"/>
</dbReference>
<evidence type="ECO:0008006" key="5">
    <source>
        <dbReference type="Google" id="ProtNLM"/>
    </source>
</evidence>
<evidence type="ECO:0000256" key="1">
    <source>
        <dbReference type="ARBA" id="ARBA00005254"/>
    </source>
</evidence>
<dbReference type="Pfam" id="PF00378">
    <property type="entry name" value="ECH_1"/>
    <property type="match status" value="1"/>
</dbReference>
<dbReference type="InterPro" id="IPR018376">
    <property type="entry name" value="Enoyl-CoA_hyd/isom_CS"/>
</dbReference>
<evidence type="ECO:0000313" key="4">
    <source>
        <dbReference type="Proteomes" id="UP000279236"/>
    </source>
</evidence>